<keyword evidence="3" id="KW-1003">Cell membrane</keyword>
<comment type="caution">
    <text evidence="13">The sequence shown here is derived from an EMBL/GenBank/DDBJ whole genome shotgun (WGS) entry which is preliminary data.</text>
</comment>
<keyword evidence="8 12" id="KW-0472">Membrane</keyword>
<proteinExistence type="inferred from homology"/>
<dbReference type="InterPro" id="IPR002159">
    <property type="entry name" value="CD36_fam"/>
</dbReference>
<evidence type="ECO:0000256" key="4">
    <source>
        <dbReference type="ARBA" id="ARBA00022606"/>
    </source>
</evidence>
<keyword evidence="11" id="KW-0325">Glycoprotein</keyword>
<feature type="transmembrane region" description="Helical" evidence="12">
    <location>
        <begin position="9"/>
        <end position="28"/>
    </location>
</feature>
<dbReference type="GO" id="GO:0005886">
    <property type="term" value="C:plasma membrane"/>
    <property type="evidence" value="ECO:0007669"/>
    <property type="project" value="UniProtKB-SubCell"/>
</dbReference>
<evidence type="ECO:0000256" key="3">
    <source>
        <dbReference type="ARBA" id="ARBA00022475"/>
    </source>
</evidence>
<protein>
    <recommendedName>
        <fullName evidence="15">Sensory neuron membrane protein 1</fullName>
    </recommendedName>
</protein>
<dbReference type="AlphaFoldDB" id="A0AAV7Y108"/>
<evidence type="ECO:0000256" key="9">
    <source>
        <dbReference type="ARBA" id="ARBA00023157"/>
    </source>
</evidence>
<feature type="transmembrane region" description="Helical" evidence="12">
    <location>
        <begin position="458"/>
        <end position="480"/>
    </location>
</feature>
<name>A0AAV7Y108_9NEOP</name>
<dbReference type="GO" id="GO:0005737">
    <property type="term" value="C:cytoplasm"/>
    <property type="evidence" value="ECO:0007669"/>
    <property type="project" value="TreeGrafter"/>
</dbReference>
<evidence type="ECO:0000256" key="10">
    <source>
        <dbReference type="ARBA" id="ARBA00023170"/>
    </source>
</evidence>
<organism evidence="13 14">
    <name type="scientific">Megalurothrips usitatus</name>
    <name type="common">bean blossom thrips</name>
    <dbReference type="NCBI Taxonomy" id="439358"/>
    <lineage>
        <taxon>Eukaryota</taxon>
        <taxon>Metazoa</taxon>
        <taxon>Ecdysozoa</taxon>
        <taxon>Arthropoda</taxon>
        <taxon>Hexapoda</taxon>
        <taxon>Insecta</taxon>
        <taxon>Pterygota</taxon>
        <taxon>Neoptera</taxon>
        <taxon>Paraneoptera</taxon>
        <taxon>Thysanoptera</taxon>
        <taxon>Terebrantia</taxon>
        <taxon>Thripoidea</taxon>
        <taxon>Thripidae</taxon>
        <taxon>Megalurothrips</taxon>
    </lineage>
</organism>
<accession>A0AAV7Y108</accession>
<reference evidence="13" key="1">
    <citation type="submission" date="2022-12" db="EMBL/GenBank/DDBJ databases">
        <title>Chromosome-level genome assembly of the bean flower thrips Megalurothrips usitatus.</title>
        <authorList>
            <person name="Ma L."/>
            <person name="Liu Q."/>
            <person name="Li H."/>
            <person name="Cai W."/>
        </authorList>
    </citation>
    <scope>NUCLEOTIDE SEQUENCE</scope>
    <source>
        <strain evidence="13">Cailab_2022a</strain>
    </source>
</reference>
<evidence type="ECO:0000256" key="6">
    <source>
        <dbReference type="ARBA" id="ARBA00022725"/>
    </source>
</evidence>
<gene>
    <name evidence="13" type="ORF">ONE63_000012</name>
</gene>
<dbReference type="PANTHER" id="PTHR11923">
    <property type="entry name" value="SCAVENGER RECEPTOR CLASS B TYPE-1 SR-B1"/>
    <property type="match status" value="1"/>
</dbReference>
<evidence type="ECO:0000256" key="7">
    <source>
        <dbReference type="ARBA" id="ARBA00022989"/>
    </source>
</evidence>
<dbReference type="Pfam" id="PF01130">
    <property type="entry name" value="CD36"/>
    <property type="match status" value="1"/>
</dbReference>
<dbReference type="PRINTS" id="PR01609">
    <property type="entry name" value="CD36FAMILY"/>
</dbReference>
<evidence type="ECO:0000313" key="13">
    <source>
        <dbReference type="EMBL" id="KAJ1531328.1"/>
    </source>
</evidence>
<dbReference type="GO" id="GO:0007608">
    <property type="term" value="P:sensory perception of smell"/>
    <property type="evidence" value="ECO:0007669"/>
    <property type="project" value="UniProtKB-KW"/>
</dbReference>
<comment type="similarity">
    <text evidence="2">Belongs to the CD36 family.</text>
</comment>
<sequence length="492" mass="54157">MRKSLAKKVAIGGFTIGVLSIAIGWFGFPAMVNMQIGRSVGLRKPNQVRTMWEKAPISIDFRVYLFNVTNPEGAARGDVPVVTEVGPYYYHEWKEKVDLEDRPEEDTVSFHMQNTFIFNETITAPLTGDELVTIPHAAMLSMVYTVEREKPGAMSLLAKAVRFLFNNPTTPFLTAKARDILFDGVPINCTSKDFSASAICTMMRANPQGLKRQGDDIFLFSFFGARNGTADPVRLEVRRGVNDPRDVGRVVRVDGREALSVWGDEPCDSPSGTDSTIFPPFLRPEDDIVAYATDLCLSLGAKFQDKVVVKGVPGYRYTATLGDMSSEPNMRCFCPTPDTCLKRGLIDISKCSGAPIVVSLPHLYETHPDYQHMVKGLSPDGAKHGISMVFEPMTATPISGRKRLQFNMFTHPVNKIAVMRNMTRALVPILWVEEGADLPDEYVGLLRGLFRALHAAAVMSWVGLAVGAFTALGGLAVYILQRQPVTPSKAGQ</sequence>
<evidence type="ECO:0000313" key="14">
    <source>
        <dbReference type="Proteomes" id="UP001075354"/>
    </source>
</evidence>
<keyword evidence="10" id="KW-0675">Receptor</keyword>
<dbReference type="PANTHER" id="PTHR11923:SF69">
    <property type="entry name" value="SENSORY NEURON MEMBRANE PROTEIN 1"/>
    <property type="match status" value="1"/>
</dbReference>
<evidence type="ECO:0000256" key="8">
    <source>
        <dbReference type="ARBA" id="ARBA00023136"/>
    </source>
</evidence>
<keyword evidence="5 12" id="KW-0812">Transmembrane</keyword>
<keyword evidence="14" id="KW-1185">Reference proteome</keyword>
<keyword evidence="4" id="KW-0716">Sensory transduction</keyword>
<evidence type="ECO:0000256" key="12">
    <source>
        <dbReference type="SAM" id="Phobius"/>
    </source>
</evidence>
<keyword evidence="6" id="KW-0552">Olfaction</keyword>
<evidence type="ECO:0000256" key="5">
    <source>
        <dbReference type="ARBA" id="ARBA00022692"/>
    </source>
</evidence>
<keyword evidence="9" id="KW-1015">Disulfide bond</keyword>
<dbReference type="EMBL" id="JAPTSV010000001">
    <property type="protein sequence ID" value="KAJ1531328.1"/>
    <property type="molecule type" value="Genomic_DNA"/>
</dbReference>
<evidence type="ECO:0008006" key="15">
    <source>
        <dbReference type="Google" id="ProtNLM"/>
    </source>
</evidence>
<evidence type="ECO:0000256" key="2">
    <source>
        <dbReference type="ARBA" id="ARBA00010532"/>
    </source>
</evidence>
<evidence type="ECO:0000256" key="1">
    <source>
        <dbReference type="ARBA" id="ARBA00004651"/>
    </source>
</evidence>
<evidence type="ECO:0000256" key="11">
    <source>
        <dbReference type="ARBA" id="ARBA00023180"/>
    </source>
</evidence>
<dbReference type="Proteomes" id="UP001075354">
    <property type="component" value="Chromosome 1"/>
</dbReference>
<comment type="subcellular location">
    <subcellularLocation>
        <location evidence="1">Cell membrane</location>
        <topology evidence="1">Multi-pass membrane protein</topology>
    </subcellularLocation>
</comment>
<dbReference type="GO" id="GO:0005044">
    <property type="term" value="F:scavenger receptor activity"/>
    <property type="evidence" value="ECO:0007669"/>
    <property type="project" value="TreeGrafter"/>
</dbReference>
<keyword evidence="7 12" id="KW-1133">Transmembrane helix</keyword>